<comment type="catalytic activity">
    <reaction evidence="6">
        <text>hydrogencarbonate + H(+) = CO2 + H2O</text>
        <dbReference type="Rhea" id="RHEA:10748"/>
        <dbReference type="ChEBI" id="CHEBI:15377"/>
        <dbReference type="ChEBI" id="CHEBI:15378"/>
        <dbReference type="ChEBI" id="CHEBI:16526"/>
        <dbReference type="ChEBI" id="CHEBI:17544"/>
        <dbReference type="EC" id="4.2.1.1"/>
    </reaction>
</comment>
<evidence type="ECO:0000313" key="8">
    <source>
        <dbReference type="EMBL" id="GFS45007.1"/>
    </source>
</evidence>
<dbReference type="EMBL" id="BMAW01044486">
    <property type="protein sequence ID" value="GFS45007.1"/>
    <property type="molecule type" value="Genomic_DNA"/>
</dbReference>
<evidence type="ECO:0000259" key="7">
    <source>
        <dbReference type="PROSITE" id="PS51144"/>
    </source>
</evidence>
<keyword evidence="4" id="KW-0862">Zinc</keyword>
<keyword evidence="3" id="KW-0479">Metal-binding</keyword>
<dbReference type="PROSITE" id="PS51144">
    <property type="entry name" value="ALPHA_CA_2"/>
    <property type="match status" value="1"/>
</dbReference>
<organism evidence="8 9">
    <name type="scientific">Nephila pilipes</name>
    <name type="common">Giant wood spider</name>
    <name type="synonym">Nephila maculata</name>
    <dbReference type="NCBI Taxonomy" id="299642"/>
    <lineage>
        <taxon>Eukaryota</taxon>
        <taxon>Metazoa</taxon>
        <taxon>Ecdysozoa</taxon>
        <taxon>Arthropoda</taxon>
        <taxon>Chelicerata</taxon>
        <taxon>Arachnida</taxon>
        <taxon>Araneae</taxon>
        <taxon>Araneomorphae</taxon>
        <taxon>Entelegynae</taxon>
        <taxon>Araneoidea</taxon>
        <taxon>Nephilidae</taxon>
        <taxon>Nephila</taxon>
    </lineage>
</organism>
<protein>
    <recommendedName>
        <fullName evidence="2">carbonic anhydrase</fullName>
        <ecNumber evidence="2">4.2.1.1</ecNumber>
    </recommendedName>
</protein>
<dbReference type="AlphaFoldDB" id="A0A8X6IGL6"/>
<evidence type="ECO:0000256" key="4">
    <source>
        <dbReference type="ARBA" id="ARBA00022833"/>
    </source>
</evidence>
<reference evidence="8" key="1">
    <citation type="submission" date="2020-08" db="EMBL/GenBank/DDBJ databases">
        <title>Multicomponent nature underlies the extraordinary mechanical properties of spider dragline silk.</title>
        <authorList>
            <person name="Kono N."/>
            <person name="Nakamura H."/>
            <person name="Mori M."/>
            <person name="Yoshida Y."/>
            <person name="Ohtoshi R."/>
            <person name="Malay A.D."/>
            <person name="Moran D.A.P."/>
            <person name="Tomita M."/>
            <person name="Numata K."/>
            <person name="Arakawa K."/>
        </authorList>
    </citation>
    <scope>NUCLEOTIDE SEQUENCE</scope>
</reference>
<evidence type="ECO:0000256" key="1">
    <source>
        <dbReference type="ARBA" id="ARBA00010718"/>
    </source>
</evidence>
<dbReference type="OrthoDB" id="429145at2759"/>
<accession>A0A8X6IGL6</accession>
<keyword evidence="5" id="KW-0456">Lyase</keyword>
<dbReference type="GO" id="GO:0004089">
    <property type="term" value="F:carbonate dehydratase activity"/>
    <property type="evidence" value="ECO:0007669"/>
    <property type="project" value="UniProtKB-EC"/>
</dbReference>
<evidence type="ECO:0000313" key="9">
    <source>
        <dbReference type="Proteomes" id="UP000887013"/>
    </source>
</evidence>
<evidence type="ECO:0000256" key="5">
    <source>
        <dbReference type="ARBA" id="ARBA00023239"/>
    </source>
</evidence>
<keyword evidence="9" id="KW-1185">Reference proteome</keyword>
<sequence>VHLVHQNKKKQIAILAILFKKSHRDNEYFTPISDCLSAIPYKGNSVRLESPLKLIGLLPETRKKFYHYLGSMTTPDCDECVSWFVFKERCEVGEKQFRMPHRKCSNEEKDLNIDDDFQ</sequence>
<dbReference type="Pfam" id="PF00194">
    <property type="entry name" value="Carb_anhydrase"/>
    <property type="match status" value="1"/>
</dbReference>
<evidence type="ECO:0000256" key="6">
    <source>
        <dbReference type="ARBA" id="ARBA00048348"/>
    </source>
</evidence>
<dbReference type="PANTHER" id="PTHR18952">
    <property type="entry name" value="CARBONIC ANHYDRASE"/>
    <property type="match status" value="1"/>
</dbReference>
<comment type="similarity">
    <text evidence="1">Belongs to the alpha-carbonic anhydrase family.</text>
</comment>
<evidence type="ECO:0000256" key="3">
    <source>
        <dbReference type="ARBA" id="ARBA00022723"/>
    </source>
</evidence>
<evidence type="ECO:0000256" key="2">
    <source>
        <dbReference type="ARBA" id="ARBA00012925"/>
    </source>
</evidence>
<feature type="domain" description="Alpha-carbonic anhydrase" evidence="7">
    <location>
        <begin position="1"/>
        <end position="118"/>
    </location>
</feature>
<dbReference type="InterPro" id="IPR001148">
    <property type="entry name" value="CA_dom"/>
</dbReference>
<proteinExistence type="inferred from homology"/>
<comment type="caution">
    <text evidence="8">The sequence shown here is derived from an EMBL/GenBank/DDBJ whole genome shotgun (WGS) entry which is preliminary data.</text>
</comment>
<dbReference type="InterPro" id="IPR023561">
    <property type="entry name" value="Carbonic_anhydrase_a-class"/>
</dbReference>
<feature type="non-terminal residue" evidence="8">
    <location>
        <position position="1"/>
    </location>
</feature>
<dbReference type="PANTHER" id="PTHR18952:SF265">
    <property type="entry name" value="CARBONIC ANHYDRASE"/>
    <property type="match status" value="1"/>
</dbReference>
<dbReference type="Gene3D" id="3.10.200.10">
    <property type="entry name" value="Alpha carbonic anhydrase"/>
    <property type="match status" value="1"/>
</dbReference>
<dbReference type="GO" id="GO:0008270">
    <property type="term" value="F:zinc ion binding"/>
    <property type="evidence" value="ECO:0007669"/>
    <property type="project" value="InterPro"/>
</dbReference>
<dbReference type="Proteomes" id="UP000887013">
    <property type="component" value="Unassembled WGS sequence"/>
</dbReference>
<name>A0A8X6IGL6_NEPPI</name>
<gene>
    <name evidence="8" type="ORF">NPIL_30791</name>
</gene>
<dbReference type="SUPFAM" id="SSF51069">
    <property type="entry name" value="Carbonic anhydrase"/>
    <property type="match status" value="1"/>
</dbReference>
<dbReference type="EC" id="4.2.1.1" evidence="2"/>
<dbReference type="InterPro" id="IPR036398">
    <property type="entry name" value="CA_dom_sf"/>
</dbReference>